<protein>
    <submittedName>
        <fullName evidence="2">Uncharacterized protein</fullName>
    </submittedName>
</protein>
<feature type="transmembrane region" description="Helical" evidence="1">
    <location>
        <begin position="64"/>
        <end position="83"/>
    </location>
</feature>
<reference evidence="2 3" key="1">
    <citation type="submission" date="2014-05" db="EMBL/GenBank/DDBJ databases">
        <title>Genome Sequence of Flavobacterium sp. EM1321.</title>
        <authorList>
            <person name="Shin S.-K."/>
            <person name="Yi H."/>
        </authorList>
    </citation>
    <scope>NUCLEOTIDE SEQUENCE [LARGE SCALE GENOMIC DNA]</scope>
    <source>
        <strain evidence="2 3">EM1321</strain>
    </source>
</reference>
<keyword evidence="1" id="KW-1133">Transmembrane helix</keyword>
<accession>A0A066WS63</accession>
<organism evidence="2 3">
    <name type="scientific">Flavobacterium seoulense</name>
    <dbReference type="NCBI Taxonomy" id="1492738"/>
    <lineage>
        <taxon>Bacteria</taxon>
        <taxon>Pseudomonadati</taxon>
        <taxon>Bacteroidota</taxon>
        <taxon>Flavobacteriia</taxon>
        <taxon>Flavobacteriales</taxon>
        <taxon>Flavobacteriaceae</taxon>
        <taxon>Flavobacterium</taxon>
    </lineage>
</organism>
<keyword evidence="3" id="KW-1185">Reference proteome</keyword>
<proteinExistence type="predicted"/>
<gene>
    <name evidence="2" type="ORF">FEM21_15350</name>
</gene>
<dbReference type="OrthoDB" id="1364574at2"/>
<feature type="transmembrane region" description="Helical" evidence="1">
    <location>
        <begin position="7"/>
        <end position="25"/>
    </location>
</feature>
<dbReference type="EMBL" id="JNCA01000014">
    <property type="protein sequence ID" value="KDN55408.1"/>
    <property type="molecule type" value="Genomic_DNA"/>
</dbReference>
<dbReference type="Proteomes" id="UP000027064">
    <property type="component" value="Unassembled WGS sequence"/>
</dbReference>
<evidence type="ECO:0000313" key="2">
    <source>
        <dbReference type="EMBL" id="KDN55408.1"/>
    </source>
</evidence>
<evidence type="ECO:0000256" key="1">
    <source>
        <dbReference type="SAM" id="Phobius"/>
    </source>
</evidence>
<dbReference type="STRING" id="1492738.FEM21_15350"/>
<sequence>MKNINYLNYFFVGIPIVLILFGYLTNQSSGNLIGCGLLFTILTGLFQIVIGAKMLIDEPNDKMLQAYIISVILFFTIWVFNGLILYSDILYFILLFIPPMLAIYLTIIIHKKANK</sequence>
<name>A0A066WS63_9FLAO</name>
<dbReference type="eggNOG" id="ENOG5030YUI">
    <property type="taxonomic scope" value="Bacteria"/>
</dbReference>
<dbReference type="AlphaFoldDB" id="A0A066WS63"/>
<dbReference type="RefSeq" id="WP_035659280.1">
    <property type="nucleotide sequence ID" value="NZ_JNCA01000014.1"/>
</dbReference>
<keyword evidence="1" id="KW-0812">Transmembrane</keyword>
<feature type="transmembrane region" description="Helical" evidence="1">
    <location>
        <begin position="31"/>
        <end position="52"/>
    </location>
</feature>
<keyword evidence="1" id="KW-0472">Membrane</keyword>
<evidence type="ECO:0000313" key="3">
    <source>
        <dbReference type="Proteomes" id="UP000027064"/>
    </source>
</evidence>
<comment type="caution">
    <text evidence="2">The sequence shown here is derived from an EMBL/GenBank/DDBJ whole genome shotgun (WGS) entry which is preliminary data.</text>
</comment>
<feature type="transmembrane region" description="Helical" evidence="1">
    <location>
        <begin position="89"/>
        <end position="109"/>
    </location>
</feature>